<dbReference type="AlphaFoldDB" id="A0A2N3PV18"/>
<dbReference type="GO" id="GO:0015658">
    <property type="term" value="F:branched-chain amino acid transmembrane transporter activity"/>
    <property type="evidence" value="ECO:0007669"/>
    <property type="project" value="InterPro"/>
</dbReference>
<dbReference type="Proteomes" id="UP000233293">
    <property type="component" value="Unassembled WGS sequence"/>
</dbReference>
<feature type="transmembrane region" description="Helical" evidence="6">
    <location>
        <begin position="275"/>
        <end position="299"/>
    </location>
</feature>
<keyword evidence="3 6" id="KW-0812">Transmembrane</keyword>
<feature type="transmembrane region" description="Helical" evidence="6">
    <location>
        <begin position="311"/>
        <end position="338"/>
    </location>
</feature>
<sequence>MLRPFPTPAAVSPEEDVIRPAGPCERIARLPADRWTLRETAFWLMPVLGYFAFPGYLMLGSQILIAGLFALSLDLIMGYAGIVSLGHAAFFGTGAYAAGLLASHGWHEPLSGLLAGAAAAALVALPVSLLVVRGQDLGRLIVTLGIGMLFFEAANKAAAITGGVDGLSGMEIAPLFGLFDFDLFGRTAYLYSLGVLFLLFLLCRRLVHSPFGLSLRGIKENSKRMASLGAPVERRLVSVFVIAAALAGAAGALLAQTTRFVGLDSLSFQRSAELLIMLVLGGTGRLYGALIGAALFLLAQDILAGLDPVYWQFWLGLMLVAVVLYARGGVLGGAALLAGRIRGKRR</sequence>
<dbReference type="OrthoDB" id="9804361at2"/>
<comment type="subcellular location">
    <subcellularLocation>
        <location evidence="1">Cell membrane</location>
        <topology evidence="1">Multi-pass membrane protein</topology>
    </subcellularLocation>
</comment>
<proteinExistence type="predicted"/>
<dbReference type="PANTHER" id="PTHR30482">
    <property type="entry name" value="HIGH-AFFINITY BRANCHED-CHAIN AMINO ACID TRANSPORT SYSTEM PERMEASE"/>
    <property type="match status" value="1"/>
</dbReference>
<evidence type="ECO:0000256" key="5">
    <source>
        <dbReference type="ARBA" id="ARBA00023136"/>
    </source>
</evidence>
<dbReference type="InterPro" id="IPR043428">
    <property type="entry name" value="LivM-like"/>
</dbReference>
<evidence type="ECO:0000256" key="6">
    <source>
        <dbReference type="SAM" id="Phobius"/>
    </source>
</evidence>
<keyword evidence="2" id="KW-1003">Cell membrane</keyword>
<protein>
    <submittedName>
        <fullName evidence="7">Branched-chain amino acid ABC transporter permease</fullName>
    </submittedName>
</protein>
<feature type="transmembrane region" description="Helical" evidence="6">
    <location>
        <begin position="236"/>
        <end position="255"/>
    </location>
</feature>
<gene>
    <name evidence="7" type="ORF">CWS72_12570</name>
</gene>
<keyword evidence="8" id="KW-1185">Reference proteome</keyword>
<dbReference type="EMBL" id="PIUM01000013">
    <property type="protein sequence ID" value="PKU24246.1"/>
    <property type="molecule type" value="Genomic_DNA"/>
</dbReference>
<feature type="transmembrane region" description="Helical" evidence="6">
    <location>
        <begin position="188"/>
        <end position="207"/>
    </location>
</feature>
<comment type="caution">
    <text evidence="7">The sequence shown here is derived from an EMBL/GenBank/DDBJ whole genome shotgun (WGS) entry which is preliminary data.</text>
</comment>
<feature type="transmembrane region" description="Helical" evidence="6">
    <location>
        <begin position="78"/>
        <end position="98"/>
    </location>
</feature>
<reference evidence="8" key="1">
    <citation type="submission" date="2017-12" db="EMBL/GenBank/DDBJ databases">
        <title>Draft genome sequence of Telmatospirillum siberiense 26-4b1T, an acidotolerant peatland alphaproteobacterium potentially involved in sulfur cycling.</title>
        <authorList>
            <person name="Hausmann B."/>
            <person name="Pjevac P."/>
            <person name="Schreck K."/>
            <person name="Herbold C.W."/>
            <person name="Daims H."/>
            <person name="Wagner M."/>
            <person name="Pester M."/>
            <person name="Loy A."/>
        </authorList>
    </citation>
    <scope>NUCLEOTIDE SEQUENCE [LARGE SCALE GENOMIC DNA]</scope>
    <source>
        <strain evidence="8">26-4b1</strain>
    </source>
</reference>
<evidence type="ECO:0000256" key="2">
    <source>
        <dbReference type="ARBA" id="ARBA00022475"/>
    </source>
</evidence>
<name>A0A2N3PV18_9PROT</name>
<evidence type="ECO:0000256" key="3">
    <source>
        <dbReference type="ARBA" id="ARBA00022692"/>
    </source>
</evidence>
<accession>A0A2N3PV18</accession>
<dbReference type="InterPro" id="IPR001851">
    <property type="entry name" value="ABC_transp_permease"/>
</dbReference>
<evidence type="ECO:0000313" key="7">
    <source>
        <dbReference type="EMBL" id="PKU24246.1"/>
    </source>
</evidence>
<keyword evidence="4 6" id="KW-1133">Transmembrane helix</keyword>
<keyword evidence="5 6" id="KW-0472">Membrane</keyword>
<feature type="transmembrane region" description="Helical" evidence="6">
    <location>
        <begin position="47"/>
        <end position="71"/>
    </location>
</feature>
<dbReference type="PANTHER" id="PTHR30482:SF17">
    <property type="entry name" value="ABC TRANSPORTER ATP-BINDING PROTEIN"/>
    <property type="match status" value="1"/>
</dbReference>
<organism evidence="7 8">
    <name type="scientific">Telmatospirillum siberiense</name>
    <dbReference type="NCBI Taxonomy" id="382514"/>
    <lineage>
        <taxon>Bacteria</taxon>
        <taxon>Pseudomonadati</taxon>
        <taxon>Pseudomonadota</taxon>
        <taxon>Alphaproteobacteria</taxon>
        <taxon>Rhodospirillales</taxon>
        <taxon>Rhodospirillaceae</taxon>
        <taxon>Telmatospirillum</taxon>
    </lineage>
</organism>
<dbReference type="CDD" id="cd06581">
    <property type="entry name" value="TM_PBP1_LivM_like"/>
    <property type="match status" value="1"/>
</dbReference>
<evidence type="ECO:0000313" key="8">
    <source>
        <dbReference type="Proteomes" id="UP000233293"/>
    </source>
</evidence>
<evidence type="ECO:0000256" key="4">
    <source>
        <dbReference type="ARBA" id="ARBA00022989"/>
    </source>
</evidence>
<dbReference type="GO" id="GO:0005886">
    <property type="term" value="C:plasma membrane"/>
    <property type="evidence" value="ECO:0007669"/>
    <property type="project" value="UniProtKB-SubCell"/>
</dbReference>
<feature type="transmembrane region" description="Helical" evidence="6">
    <location>
        <begin position="110"/>
        <end position="132"/>
    </location>
</feature>
<evidence type="ECO:0000256" key="1">
    <source>
        <dbReference type="ARBA" id="ARBA00004651"/>
    </source>
</evidence>
<dbReference type="Pfam" id="PF02653">
    <property type="entry name" value="BPD_transp_2"/>
    <property type="match status" value="1"/>
</dbReference>